<comment type="similarity">
    <text evidence="4 12">Belongs to the transaldolase family. Type 2 subfamily.</text>
</comment>
<keyword evidence="10 12" id="KW-0704">Schiff base</keyword>
<comment type="caution">
    <text evidence="13">The sequence shown here is derived from an EMBL/GenBank/DDBJ whole genome shotgun (WGS) entry which is preliminary data.</text>
</comment>
<dbReference type="PROSITE" id="PS01054">
    <property type="entry name" value="TRANSALDOLASE_1"/>
    <property type="match status" value="1"/>
</dbReference>
<sequence>MSDPLKLLAEEGVSIWLDDLSRARLKSGELHLLVREGDVVGVTTNPTIFHNALRDSEQYADQLLELARLGISASDVIRVLTCGDVREACDVLRPVYEASGGQDGFVSIEVDPGWAHDTQRTLAEAALLWWLVDRPNVMIKIPATPAGLPAVTACLAKGISVNVTLIFALDRYHEVLDAFLDGLEQARDNGYDLSRIASVASFFVSRVDTEVDARLDMLGTDHARMVRGRAAIANATLAYEAYERMLRGQRWAKLAAAGARPQRPLWASTGVKDPAYDDTRYVIDLVAPGTVNTVPEATLAAVADHGVVRGDRVTSSYEEARSVFEQLAELDIHMSDVAEKLEREGVSKFQQSWRALIADIAATLASHRSAV</sequence>
<dbReference type="Proteomes" id="UP001611415">
    <property type="component" value="Unassembled WGS sequence"/>
</dbReference>
<evidence type="ECO:0000256" key="1">
    <source>
        <dbReference type="ARBA" id="ARBA00003518"/>
    </source>
</evidence>
<name>A0ABW7XCR2_9NOCA</name>
<keyword evidence="14" id="KW-1185">Reference proteome</keyword>
<evidence type="ECO:0000313" key="13">
    <source>
        <dbReference type="EMBL" id="MFI2478809.1"/>
    </source>
</evidence>
<evidence type="ECO:0000256" key="8">
    <source>
        <dbReference type="ARBA" id="ARBA00022679"/>
    </source>
</evidence>
<proteinExistence type="inferred from homology"/>
<protein>
    <recommendedName>
        <fullName evidence="6 12">Transaldolase</fullName>
        <ecNumber evidence="5 12">2.2.1.2</ecNumber>
    </recommendedName>
</protein>
<dbReference type="EC" id="2.2.1.2" evidence="5 12"/>
<evidence type="ECO:0000256" key="12">
    <source>
        <dbReference type="HAMAP-Rule" id="MF_00493"/>
    </source>
</evidence>
<gene>
    <name evidence="12 13" type="primary">tal</name>
    <name evidence="13" type="ORF">ACH49W_36225</name>
</gene>
<dbReference type="RefSeq" id="WP_397096486.1">
    <property type="nucleotide sequence ID" value="NZ_JBIRYO010000062.1"/>
</dbReference>
<dbReference type="NCBIfam" id="NF002881">
    <property type="entry name" value="PRK03343.1"/>
    <property type="match status" value="1"/>
</dbReference>
<dbReference type="GO" id="GO:0004801">
    <property type="term" value="F:transaldolase activity"/>
    <property type="evidence" value="ECO:0007669"/>
    <property type="project" value="UniProtKB-EC"/>
</dbReference>
<evidence type="ECO:0000256" key="3">
    <source>
        <dbReference type="ARBA" id="ARBA00004857"/>
    </source>
</evidence>
<dbReference type="EMBL" id="JBIRYO010000062">
    <property type="protein sequence ID" value="MFI2478809.1"/>
    <property type="molecule type" value="Genomic_DNA"/>
</dbReference>
<comment type="pathway">
    <text evidence="3 12">Carbohydrate degradation; pentose phosphate pathway; D-glyceraldehyde 3-phosphate and beta-D-fructose 6-phosphate from D-ribose 5-phosphate and D-xylulose 5-phosphate (non-oxidative stage): step 2/3.</text>
</comment>
<evidence type="ECO:0000256" key="10">
    <source>
        <dbReference type="ARBA" id="ARBA00023270"/>
    </source>
</evidence>
<accession>A0ABW7XCR2</accession>
<keyword evidence="7 12" id="KW-0963">Cytoplasm</keyword>
<comment type="subcellular location">
    <subcellularLocation>
        <location evidence="2 12">Cytoplasm</location>
    </subcellularLocation>
</comment>
<dbReference type="HAMAP" id="MF_00493">
    <property type="entry name" value="Transaldolase_2"/>
    <property type="match status" value="1"/>
</dbReference>
<comment type="catalytic activity">
    <reaction evidence="11 12">
        <text>D-sedoheptulose 7-phosphate + D-glyceraldehyde 3-phosphate = D-erythrose 4-phosphate + beta-D-fructose 6-phosphate</text>
        <dbReference type="Rhea" id="RHEA:17053"/>
        <dbReference type="ChEBI" id="CHEBI:16897"/>
        <dbReference type="ChEBI" id="CHEBI:57483"/>
        <dbReference type="ChEBI" id="CHEBI:57634"/>
        <dbReference type="ChEBI" id="CHEBI:59776"/>
        <dbReference type="EC" id="2.2.1.2"/>
    </reaction>
</comment>
<dbReference type="InterPro" id="IPR013785">
    <property type="entry name" value="Aldolase_TIM"/>
</dbReference>
<evidence type="ECO:0000256" key="4">
    <source>
        <dbReference type="ARBA" id="ARBA00008426"/>
    </source>
</evidence>
<dbReference type="PIRSF" id="PIRSF036915">
    <property type="entry name" value="Trnald_Bac_Plnt"/>
    <property type="match status" value="1"/>
</dbReference>
<evidence type="ECO:0000256" key="5">
    <source>
        <dbReference type="ARBA" id="ARBA00013151"/>
    </source>
</evidence>
<evidence type="ECO:0000256" key="6">
    <source>
        <dbReference type="ARBA" id="ARBA00018292"/>
    </source>
</evidence>
<dbReference type="NCBIfam" id="TIGR00876">
    <property type="entry name" value="tal_mycobact"/>
    <property type="match status" value="1"/>
</dbReference>
<evidence type="ECO:0000256" key="11">
    <source>
        <dbReference type="ARBA" id="ARBA00048810"/>
    </source>
</evidence>
<dbReference type="PANTHER" id="PTHR10683">
    <property type="entry name" value="TRANSALDOLASE"/>
    <property type="match status" value="1"/>
</dbReference>
<evidence type="ECO:0000256" key="2">
    <source>
        <dbReference type="ARBA" id="ARBA00004496"/>
    </source>
</evidence>
<evidence type="ECO:0000313" key="14">
    <source>
        <dbReference type="Proteomes" id="UP001611415"/>
    </source>
</evidence>
<comment type="function">
    <text evidence="1 12">Transaldolase is important for the balance of metabolites in the pentose-phosphate pathway.</text>
</comment>
<dbReference type="Pfam" id="PF00923">
    <property type="entry name" value="TAL_FSA"/>
    <property type="match status" value="1"/>
</dbReference>
<evidence type="ECO:0000256" key="9">
    <source>
        <dbReference type="ARBA" id="ARBA00023126"/>
    </source>
</evidence>
<dbReference type="PANTHER" id="PTHR10683:SF31">
    <property type="entry name" value="TRANSALDOLASE"/>
    <property type="match status" value="1"/>
</dbReference>
<organism evidence="13 14">
    <name type="scientific">Nocardia xishanensis</name>
    <dbReference type="NCBI Taxonomy" id="238964"/>
    <lineage>
        <taxon>Bacteria</taxon>
        <taxon>Bacillati</taxon>
        <taxon>Actinomycetota</taxon>
        <taxon>Actinomycetes</taxon>
        <taxon>Mycobacteriales</taxon>
        <taxon>Nocardiaceae</taxon>
        <taxon>Nocardia</taxon>
    </lineage>
</organism>
<feature type="active site" description="Schiff-base intermediate with substrate" evidence="12">
    <location>
        <position position="140"/>
    </location>
</feature>
<dbReference type="InterPro" id="IPR018225">
    <property type="entry name" value="Transaldolase_AS"/>
</dbReference>
<dbReference type="CDD" id="cd00955">
    <property type="entry name" value="Transaldolase_like"/>
    <property type="match status" value="1"/>
</dbReference>
<dbReference type="SUPFAM" id="SSF51569">
    <property type="entry name" value="Aldolase"/>
    <property type="match status" value="1"/>
</dbReference>
<dbReference type="InterPro" id="IPR004732">
    <property type="entry name" value="Transaldolase_2"/>
</dbReference>
<reference evidence="13 14" key="1">
    <citation type="submission" date="2024-10" db="EMBL/GenBank/DDBJ databases">
        <title>The Natural Products Discovery Center: Release of the First 8490 Sequenced Strains for Exploring Actinobacteria Biosynthetic Diversity.</title>
        <authorList>
            <person name="Kalkreuter E."/>
            <person name="Kautsar S.A."/>
            <person name="Yang D."/>
            <person name="Bader C.D."/>
            <person name="Teijaro C.N."/>
            <person name="Fluegel L."/>
            <person name="Davis C.M."/>
            <person name="Simpson J.R."/>
            <person name="Lauterbach L."/>
            <person name="Steele A.D."/>
            <person name="Gui C."/>
            <person name="Meng S."/>
            <person name="Li G."/>
            <person name="Viehrig K."/>
            <person name="Ye F."/>
            <person name="Su P."/>
            <person name="Kiefer A.F."/>
            <person name="Nichols A."/>
            <person name="Cepeda A.J."/>
            <person name="Yan W."/>
            <person name="Fan B."/>
            <person name="Jiang Y."/>
            <person name="Adhikari A."/>
            <person name="Zheng C.-J."/>
            <person name="Schuster L."/>
            <person name="Cowan T.M."/>
            <person name="Smanski M.J."/>
            <person name="Chevrette M.G."/>
            <person name="De Carvalho L.P.S."/>
            <person name="Shen B."/>
        </authorList>
    </citation>
    <scope>NUCLEOTIDE SEQUENCE [LARGE SCALE GENOMIC DNA]</scope>
    <source>
        <strain evidence="13 14">NPDC019275</strain>
    </source>
</reference>
<keyword evidence="8 12" id="KW-0808">Transferase</keyword>
<dbReference type="Gene3D" id="3.20.20.70">
    <property type="entry name" value="Aldolase class I"/>
    <property type="match status" value="1"/>
</dbReference>
<dbReference type="InterPro" id="IPR001585">
    <property type="entry name" value="TAL/FSA"/>
</dbReference>
<keyword evidence="9 12" id="KW-0570">Pentose shunt</keyword>
<evidence type="ECO:0000256" key="7">
    <source>
        <dbReference type="ARBA" id="ARBA00022490"/>
    </source>
</evidence>